<keyword evidence="3" id="KW-1185">Reference proteome</keyword>
<feature type="chain" id="PRO_5041990703" description="Secreted protein" evidence="1">
    <location>
        <begin position="32"/>
        <end position="94"/>
    </location>
</feature>
<name>A0AAD7S7S5_9TELE</name>
<protein>
    <recommendedName>
        <fullName evidence="4">Secreted protein</fullName>
    </recommendedName>
</protein>
<gene>
    <name evidence="2" type="ORF">AAFF_G00437540</name>
</gene>
<dbReference type="Proteomes" id="UP001221898">
    <property type="component" value="Unassembled WGS sequence"/>
</dbReference>
<evidence type="ECO:0008006" key="4">
    <source>
        <dbReference type="Google" id="ProtNLM"/>
    </source>
</evidence>
<reference evidence="2" key="1">
    <citation type="journal article" date="2023" name="Science">
        <title>Genome structures resolve the early diversification of teleost fishes.</title>
        <authorList>
            <person name="Parey E."/>
            <person name="Louis A."/>
            <person name="Montfort J."/>
            <person name="Bouchez O."/>
            <person name="Roques C."/>
            <person name="Iampietro C."/>
            <person name="Lluch J."/>
            <person name="Castinel A."/>
            <person name="Donnadieu C."/>
            <person name="Desvignes T."/>
            <person name="Floi Bucao C."/>
            <person name="Jouanno E."/>
            <person name="Wen M."/>
            <person name="Mejri S."/>
            <person name="Dirks R."/>
            <person name="Jansen H."/>
            <person name="Henkel C."/>
            <person name="Chen W.J."/>
            <person name="Zahm M."/>
            <person name="Cabau C."/>
            <person name="Klopp C."/>
            <person name="Thompson A.W."/>
            <person name="Robinson-Rechavi M."/>
            <person name="Braasch I."/>
            <person name="Lecointre G."/>
            <person name="Bobe J."/>
            <person name="Postlethwait J.H."/>
            <person name="Berthelot C."/>
            <person name="Roest Crollius H."/>
            <person name="Guiguen Y."/>
        </authorList>
    </citation>
    <scope>NUCLEOTIDE SEQUENCE</scope>
    <source>
        <strain evidence="2">NC1722</strain>
    </source>
</reference>
<feature type="signal peptide" evidence="1">
    <location>
        <begin position="1"/>
        <end position="31"/>
    </location>
</feature>
<evidence type="ECO:0000313" key="2">
    <source>
        <dbReference type="EMBL" id="KAJ8397478.1"/>
    </source>
</evidence>
<evidence type="ECO:0000313" key="3">
    <source>
        <dbReference type="Proteomes" id="UP001221898"/>
    </source>
</evidence>
<comment type="caution">
    <text evidence="2">The sequence shown here is derived from an EMBL/GenBank/DDBJ whole genome shotgun (WGS) entry which is preliminary data.</text>
</comment>
<evidence type="ECO:0000256" key="1">
    <source>
        <dbReference type="SAM" id="SignalP"/>
    </source>
</evidence>
<proteinExistence type="predicted"/>
<sequence length="94" mass="10398">MLFTARRTLMSTFMQLQFLLLFLTTDRGAGAGESVASWYLCQEPHIPPASSSNFQHLLTLFPWFLLAAQCGNDALLTSSSSQRGLIMVSVSQKL</sequence>
<keyword evidence="1" id="KW-0732">Signal</keyword>
<accession>A0AAD7S7S5</accession>
<organism evidence="2 3">
    <name type="scientific">Aldrovandia affinis</name>
    <dbReference type="NCBI Taxonomy" id="143900"/>
    <lineage>
        <taxon>Eukaryota</taxon>
        <taxon>Metazoa</taxon>
        <taxon>Chordata</taxon>
        <taxon>Craniata</taxon>
        <taxon>Vertebrata</taxon>
        <taxon>Euteleostomi</taxon>
        <taxon>Actinopterygii</taxon>
        <taxon>Neopterygii</taxon>
        <taxon>Teleostei</taxon>
        <taxon>Notacanthiformes</taxon>
        <taxon>Halosauridae</taxon>
        <taxon>Aldrovandia</taxon>
    </lineage>
</organism>
<dbReference type="AlphaFoldDB" id="A0AAD7S7S5"/>
<dbReference type="EMBL" id="JAINUG010000097">
    <property type="protein sequence ID" value="KAJ8397478.1"/>
    <property type="molecule type" value="Genomic_DNA"/>
</dbReference>